<dbReference type="FunFam" id="1.20.120.1900:FF:000018">
    <property type="entry name" value="Gamma-tubulin complex component 6 isoform A"/>
    <property type="match status" value="1"/>
</dbReference>
<dbReference type="PANTHER" id="PTHR19302">
    <property type="entry name" value="GAMMA TUBULIN COMPLEX PROTEIN"/>
    <property type="match status" value="1"/>
</dbReference>
<keyword evidence="5" id="KW-0206">Cytoskeleton</keyword>
<sequence>MEETAAATAAASSFTSLLRNLKVDDPWTPPQTWESIPSESGGDSVRSPPSDSKHNSEDSILDLSAISEENLVRLVINALQGVKSTLVVIEKLSVTFCSSPADRTSHRVPNLWCRSSSTSALGKMLKSIAHSGFVFLFLREFVNYYLFPSLDTIGESGDKGSGAENQKDHMPVGSCSTPLNVHHKEKVKMHPPFSLVNQAFAVAVGKVVEGYLSALNTLLASVRLRRSVKHAEAAASMTDDESILTSIVHSEITFLEVYLHTQELRTYIDVLGNICFPTIVDYTSFEDNLTSQTTFQFQNFPRGADLLTHLYVLLRDADPGHHALLKFLFVQSCEPYYGFIKSWIYHASVDDPYEEFFVASSDVSPTSKHSTGLAGDSSLASLKQFKTQCRDCSSVPCFLKDICRPLLRAGQQIEVLVKLLNLCSSVVLEEHLPCSLATVKDILPCWFDAPYNSAPQLNPLTFSKKGIEVLICNRETMYKSMLERLQFFFTKLDGKYQRMDQTVISPGDRSANFPLPFVSDWDLNFSSTFDKEGAIHVDAGRKDADASSTSDVSSFEVEPQSSDTDSSYEEEIEPEGFSELHNTSYQHSQDHLSNLLQRSYPSKCVLLKSETEIPNYVHSFHDDCEMGRVIRQGHQYQDNEKLSQKSAFKSNATGCTKVLEAFDEVYQSGKCWPLGGILENPFYADLKSKVPKQLHSMEYRLEKDGVNMEYLERDESKYGETLVPCSSVFDVVRKAQVVSDQNGNLPACTIRSWNCFEHYDLNINPMLTKSDWLCTVRDLRKKSSIRNGGSCVQYFDFSSVTDLSMAHLDYVLACDDKGSQVDVSTFVASGVPVVGLNEDHGGCVKVATNQSGLSSVYSSRETSLPSKVLSSASGGAGWEALLNYSGDNISFSSENTSCDSMETFEIPLDIIIDKCMVQEILTQYKYVSNFTIKLLEDGFDLHEHLLALRHYHFMELADWADSFIISVRKQKWSLVETDQNLTKIQGLLDLALQRSACERDPYRKRLFFYMRGQNITQQPNFAIGLHAFHSVMLGYRVDWPVNIVITQDALKIYGEIFSYLIQVRLAVFSLTDVWHCLKALTHSIKHGSQMGSDEMKGITTLTKIRQQINHFVATLQQYVHSQLSDVSWCQFQHSLKHQVKDILDLESVHMSYLADALHICFLSADAKPTANIIKNILQCALDFRLCFPANLEFVSDGKVPLDLRSQINFSQVFAIKSTFEKSLKELYILYLRSPKHGEFSLCRFWGHLNYNDYYAINITKEMGYLYH</sequence>
<evidence type="ECO:0000256" key="2">
    <source>
        <dbReference type="ARBA" id="ARBA00010337"/>
    </source>
</evidence>
<proteinExistence type="inferred from homology"/>
<keyword evidence="10" id="KW-1185">Reference proteome</keyword>
<keyword evidence="3" id="KW-0963">Cytoplasm</keyword>
<comment type="similarity">
    <text evidence="2">Belongs to the TUBGCP family.</text>
</comment>
<dbReference type="AlphaFoldDB" id="A0AAX6I2J5"/>
<evidence type="ECO:0000259" key="7">
    <source>
        <dbReference type="Pfam" id="PF04130"/>
    </source>
</evidence>
<dbReference type="InterPro" id="IPR042241">
    <property type="entry name" value="GCP_C_sf"/>
</dbReference>
<feature type="domain" description="Gamma tubulin complex component C-terminal" evidence="7">
    <location>
        <begin position="941"/>
        <end position="1254"/>
    </location>
</feature>
<dbReference type="EMBL" id="JANAVB010005597">
    <property type="protein sequence ID" value="KAJ6846695.1"/>
    <property type="molecule type" value="Genomic_DNA"/>
</dbReference>
<evidence type="ECO:0000313" key="9">
    <source>
        <dbReference type="EMBL" id="KAJ6846695.1"/>
    </source>
</evidence>
<comment type="caution">
    <text evidence="9">The sequence shown here is derived from an EMBL/GenBank/DDBJ whole genome shotgun (WGS) entry which is preliminary data.</text>
</comment>
<dbReference type="PANTHER" id="PTHR19302:SF70">
    <property type="entry name" value="GAMMA-TUBULIN COMPLEX COMPONENT 6"/>
    <property type="match status" value="1"/>
</dbReference>
<dbReference type="Gene3D" id="1.20.120.1900">
    <property type="entry name" value="Gamma-tubulin complex, C-terminal domain"/>
    <property type="match status" value="1"/>
</dbReference>
<dbReference type="GO" id="GO:0005874">
    <property type="term" value="C:microtubule"/>
    <property type="evidence" value="ECO:0007669"/>
    <property type="project" value="UniProtKB-KW"/>
</dbReference>
<dbReference type="InterPro" id="IPR040457">
    <property type="entry name" value="GCP_C"/>
</dbReference>
<dbReference type="GO" id="GO:0051225">
    <property type="term" value="P:spindle assembly"/>
    <property type="evidence" value="ECO:0007669"/>
    <property type="project" value="TreeGrafter"/>
</dbReference>
<dbReference type="InterPro" id="IPR007259">
    <property type="entry name" value="GCP"/>
</dbReference>
<comment type="subcellular location">
    <subcellularLocation>
        <location evidence="1">Cytoplasm</location>
        <location evidence="1">Cytoskeleton</location>
    </subcellularLocation>
</comment>
<dbReference type="GO" id="GO:0051321">
    <property type="term" value="P:meiotic cell cycle"/>
    <property type="evidence" value="ECO:0007669"/>
    <property type="project" value="TreeGrafter"/>
</dbReference>
<organism evidence="9 10">
    <name type="scientific">Iris pallida</name>
    <name type="common">Sweet iris</name>
    <dbReference type="NCBI Taxonomy" id="29817"/>
    <lineage>
        <taxon>Eukaryota</taxon>
        <taxon>Viridiplantae</taxon>
        <taxon>Streptophyta</taxon>
        <taxon>Embryophyta</taxon>
        <taxon>Tracheophyta</taxon>
        <taxon>Spermatophyta</taxon>
        <taxon>Magnoliopsida</taxon>
        <taxon>Liliopsida</taxon>
        <taxon>Asparagales</taxon>
        <taxon>Iridaceae</taxon>
        <taxon>Iridoideae</taxon>
        <taxon>Irideae</taxon>
        <taxon>Iris</taxon>
    </lineage>
</organism>
<dbReference type="InterPro" id="IPR041470">
    <property type="entry name" value="GCP_N"/>
</dbReference>
<name>A0AAX6I2J5_IRIPA</name>
<evidence type="ECO:0000256" key="5">
    <source>
        <dbReference type="ARBA" id="ARBA00023212"/>
    </source>
</evidence>
<dbReference type="GO" id="GO:0043015">
    <property type="term" value="F:gamma-tubulin binding"/>
    <property type="evidence" value="ECO:0007669"/>
    <property type="project" value="InterPro"/>
</dbReference>
<accession>A0AAX6I2J5</accession>
<evidence type="ECO:0000256" key="6">
    <source>
        <dbReference type="SAM" id="MobiDB-lite"/>
    </source>
</evidence>
<evidence type="ECO:0000256" key="3">
    <source>
        <dbReference type="ARBA" id="ARBA00022490"/>
    </source>
</evidence>
<reference evidence="9" key="2">
    <citation type="submission" date="2023-04" db="EMBL/GenBank/DDBJ databases">
        <authorList>
            <person name="Bruccoleri R.E."/>
            <person name="Oakeley E.J."/>
            <person name="Faust A.-M."/>
            <person name="Dessus-Babus S."/>
            <person name="Altorfer M."/>
            <person name="Burckhardt D."/>
            <person name="Oertli M."/>
            <person name="Naumann U."/>
            <person name="Petersen F."/>
            <person name="Wong J."/>
        </authorList>
    </citation>
    <scope>NUCLEOTIDE SEQUENCE</scope>
    <source>
        <strain evidence="9">GSM-AAB239-AS_SAM_17_03QT</strain>
        <tissue evidence="9">Leaf</tissue>
    </source>
</reference>
<dbReference type="GO" id="GO:0051011">
    <property type="term" value="F:microtubule minus-end binding"/>
    <property type="evidence" value="ECO:0007669"/>
    <property type="project" value="TreeGrafter"/>
</dbReference>
<evidence type="ECO:0000256" key="1">
    <source>
        <dbReference type="ARBA" id="ARBA00004245"/>
    </source>
</evidence>
<feature type="region of interest" description="Disordered" evidence="6">
    <location>
        <begin position="540"/>
        <end position="574"/>
    </location>
</feature>
<dbReference type="GO" id="GO:0031122">
    <property type="term" value="P:cytoplasmic microtubule organization"/>
    <property type="evidence" value="ECO:0007669"/>
    <property type="project" value="TreeGrafter"/>
</dbReference>
<dbReference type="Proteomes" id="UP001140949">
    <property type="component" value="Unassembled WGS sequence"/>
</dbReference>
<dbReference type="Pfam" id="PF04130">
    <property type="entry name" value="GCP_C_terminal"/>
    <property type="match status" value="1"/>
</dbReference>
<feature type="region of interest" description="Disordered" evidence="6">
    <location>
        <begin position="22"/>
        <end position="57"/>
    </location>
</feature>
<evidence type="ECO:0000256" key="4">
    <source>
        <dbReference type="ARBA" id="ARBA00022701"/>
    </source>
</evidence>
<evidence type="ECO:0000259" key="8">
    <source>
        <dbReference type="Pfam" id="PF17681"/>
    </source>
</evidence>
<evidence type="ECO:0000313" key="10">
    <source>
        <dbReference type="Proteomes" id="UP001140949"/>
    </source>
</evidence>
<feature type="domain" description="Gamma tubulin complex component protein N-terminal" evidence="8">
    <location>
        <begin position="73"/>
        <end position="425"/>
    </location>
</feature>
<protein>
    <recommendedName>
        <fullName evidence="11">Gamma-tubulin complex component</fullName>
    </recommendedName>
</protein>
<keyword evidence="4" id="KW-0493">Microtubule</keyword>
<gene>
    <name evidence="9" type="ORF">M6B38_282810</name>
</gene>
<evidence type="ECO:0008006" key="11">
    <source>
        <dbReference type="Google" id="ProtNLM"/>
    </source>
</evidence>
<dbReference type="Pfam" id="PF17681">
    <property type="entry name" value="GCP_N_terminal"/>
    <property type="match status" value="1"/>
</dbReference>
<dbReference type="GO" id="GO:0007020">
    <property type="term" value="P:microtubule nucleation"/>
    <property type="evidence" value="ECO:0007669"/>
    <property type="project" value="InterPro"/>
</dbReference>
<reference evidence="9" key="1">
    <citation type="journal article" date="2023" name="GigaByte">
        <title>Genome assembly of the bearded iris, Iris pallida Lam.</title>
        <authorList>
            <person name="Bruccoleri R.E."/>
            <person name="Oakeley E.J."/>
            <person name="Faust A.M.E."/>
            <person name="Altorfer M."/>
            <person name="Dessus-Babus S."/>
            <person name="Burckhardt D."/>
            <person name="Oertli M."/>
            <person name="Naumann U."/>
            <person name="Petersen F."/>
            <person name="Wong J."/>
        </authorList>
    </citation>
    <scope>NUCLEOTIDE SEQUENCE</scope>
    <source>
        <strain evidence="9">GSM-AAB239-AS_SAM_17_03QT</strain>
    </source>
</reference>
<dbReference type="GO" id="GO:0000930">
    <property type="term" value="C:gamma-tubulin complex"/>
    <property type="evidence" value="ECO:0007669"/>
    <property type="project" value="TreeGrafter"/>
</dbReference>
<dbReference type="GO" id="GO:0000922">
    <property type="term" value="C:spindle pole"/>
    <property type="evidence" value="ECO:0007669"/>
    <property type="project" value="InterPro"/>
</dbReference>
<dbReference type="GO" id="GO:0000278">
    <property type="term" value="P:mitotic cell cycle"/>
    <property type="evidence" value="ECO:0007669"/>
    <property type="project" value="TreeGrafter"/>
</dbReference>